<organism evidence="2 3">
    <name type="scientific">Pricia antarctica</name>
    <dbReference type="NCBI Taxonomy" id="641691"/>
    <lineage>
        <taxon>Bacteria</taxon>
        <taxon>Pseudomonadati</taxon>
        <taxon>Bacteroidota</taxon>
        <taxon>Flavobacteriia</taxon>
        <taxon>Flavobacteriales</taxon>
        <taxon>Flavobacteriaceae</taxon>
        <taxon>Pricia</taxon>
    </lineage>
</organism>
<dbReference type="STRING" id="641691.SAMN05421636_10355"/>
<sequence length="248" mass="28637">MKYIPTLILFLFTLTTVFAQDDGREVLRGAVLYRNVPVPNQNVINIDTENAVISNNAGEYAIRVKVGDQLAFSAVNYQLKVVEITEAILENERLVIEVNEKVTELDEVVVSPENQEKFLDAQNARFKKVEYETDRSTEVENIAISQQERGLQNGINFVNIFKALAKSGQKDDADKRPRLKMSEVLRQVYDDEFFVVDLKLPQDKINDFLFYVDDAHPEYSLLLKDNEFELLDFLVNESKAYRKQMEEE</sequence>
<feature type="signal peptide" evidence="1">
    <location>
        <begin position="1"/>
        <end position="19"/>
    </location>
</feature>
<name>A0A1G6ZQU3_9FLAO</name>
<accession>A0A1G6ZQU3</accession>
<keyword evidence="1" id="KW-0732">Signal</keyword>
<evidence type="ECO:0000313" key="3">
    <source>
        <dbReference type="Proteomes" id="UP000199109"/>
    </source>
</evidence>
<protein>
    <submittedName>
        <fullName evidence="2">CarboxypepD_reg-like domain-containing protein</fullName>
    </submittedName>
</protein>
<dbReference type="InterPro" id="IPR008969">
    <property type="entry name" value="CarboxyPept-like_regulatory"/>
</dbReference>
<gene>
    <name evidence="2" type="ORF">SAMN05421636_10355</name>
</gene>
<feature type="chain" id="PRO_5011723954" evidence="1">
    <location>
        <begin position="20"/>
        <end position="248"/>
    </location>
</feature>
<evidence type="ECO:0000256" key="1">
    <source>
        <dbReference type="SAM" id="SignalP"/>
    </source>
</evidence>
<proteinExistence type="predicted"/>
<evidence type="ECO:0000313" key="2">
    <source>
        <dbReference type="EMBL" id="SDE04899.1"/>
    </source>
</evidence>
<reference evidence="2 3" key="1">
    <citation type="submission" date="2016-10" db="EMBL/GenBank/DDBJ databases">
        <authorList>
            <person name="de Groot N.N."/>
        </authorList>
    </citation>
    <scope>NUCLEOTIDE SEQUENCE [LARGE SCALE GENOMIC DNA]</scope>
    <source>
        <strain evidence="2 3">DSM 23421</strain>
    </source>
</reference>
<dbReference type="AlphaFoldDB" id="A0A1G6ZQU3"/>
<dbReference type="EMBL" id="FNAO01000003">
    <property type="protein sequence ID" value="SDE04899.1"/>
    <property type="molecule type" value="Genomic_DNA"/>
</dbReference>
<dbReference type="SUPFAM" id="SSF49464">
    <property type="entry name" value="Carboxypeptidase regulatory domain-like"/>
    <property type="match status" value="1"/>
</dbReference>
<dbReference type="OrthoDB" id="1436952at2"/>
<dbReference type="Proteomes" id="UP000199109">
    <property type="component" value="Unassembled WGS sequence"/>
</dbReference>
<dbReference type="RefSeq" id="WP_091866605.1">
    <property type="nucleotide sequence ID" value="NZ_FNAO01000003.1"/>
</dbReference>
<keyword evidence="3" id="KW-1185">Reference proteome</keyword>
<dbReference type="Pfam" id="PF13715">
    <property type="entry name" value="CarbopepD_reg_2"/>
    <property type="match status" value="1"/>
</dbReference>